<dbReference type="PIRSF" id="PIRSF001221">
    <property type="entry name" value="Amidase_fungi"/>
    <property type="match status" value="1"/>
</dbReference>
<protein>
    <recommendedName>
        <fullName evidence="3">amidase</fullName>
        <ecNumber evidence="3">3.5.1.4</ecNumber>
    </recommendedName>
</protein>
<comment type="similarity">
    <text evidence="2">Belongs to the amidase family.</text>
</comment>
<gene>
    <name evidence="7" type="ORF">IM811_006517</name>
</gene>
<dbReference type="Gene3D" id="3.90.1300.10">
    <property type="entry name" value="Amidase signature (AS) domain"/>
    <property type="match status" value="1"/>
</dbReference>
<feature type="domain" description="Amidase" evidence="6">
    <location>
        <begin position="97"/>
        <end position="526"/>
    </location>
</feature>
<evidence type="ECO:0000256" key="1">
    <source>
        <dbReference type="ARBA" id="ARBA00001311"/>
    </source>
</evidence>
<reference evidence="7" key="1">
    <citation type="submission" date="2020-10" db="EMBL/GenBank/DDBJ databases">
        <title>High-Quality Genome Resource of Clonostachys rosea strain S41 by Oxford Nanopore Long-Read Sequencing.</title>
        <authorList>
            <person name="Wang H."/>
        </authorList>
    </citation>
    <scope>NUCLEOTIDE SEQUENCE</scope>
    <source>
        <strain evidence="7">S41</strain>
    </source>
</reference>
<dbReference type="PANTHER" id="PTHR46072">
    <property type="entry name" value="AMIDASE-RELATED-RELATED"/>
    <property type="match status" value="1"/>
</dbReference>
<dbReference type="PROSITE" id="PS00571">
    <property type="entry name" value="AMIDASES"/>
    <property type="match status" value="1"/>
</dbReference>
<keyword evidence="4" id="KW-0378">Hydrolase</keyword>
<dbReference type="InterPro" id="IPR036928">
    <property type="entry name" value="AS_sf"/>
</dbReference>
<dbReference type="InterPro" id="IPR020556">
    <property type="entry name" value="Amidase_CS"/>
</dbReference>
<evidence type="ECO:0000313" key="8">
    <source>
        <dbReference type="Proteomes" id="UP000616885"/>
    </source>
</evidence>
<name>A0A8H7N2E8_BIOOC</name>
<dbReference type="EC" id="3.5.1.4" evidence="3"/>
<proteinExistence type="inferred from homology"/>
<dbReference type="InterPro" id="IPR023631">
    <property type="entry name" value="Amidase_dom"/>
</dbReference>
<evidence type="ECO:0000259" key="6">
    <source>
        <dbReference type="Pfam" id="PF01425"/>
    </source>
</evidence>
<feature type="active site" description="Acyl-ester intermediate" evidence="5">
    <location>
        <position position="251"/>
    </location>
</feature>
<dbReference type="PANTHER" id="PTHR46072:SF3">
    <property type="entry name" value="AMIDASE"/>
    <property type="match status" value="1"/>
</dbReference>
<evidence type="ECO:0000256" key="5">
    <source>
        <dbReference type="PIRSR" id="PIRSR001221-1"/>
    </source>
</evidence>
<feature type="active site" description="Charge relay system" evidence="5">
    <location>
        <position position="152"/>
    </location>
</feature>
<evidence type="ECO:0000256" key="4">
    <source>
        <dbReference type="ARBA" id="ARBA00022801"/>
    </source>
</evidence>
<organism evidence="7 8">
    <name type="scientific">Bionectria ochroleuca</name>
    <name type="common">Gliocladium roseum</name>
    <dbReference type="NCBI Taxonomy" id="29856"/>
    <lineage>
        <taxon>Eukaryota</taxon>
        <taxon>Fungi</taxon>
        <taxon>Dikarya</taxon>
        <taxon>Ascomycota</taxon>
        <taxon>Pezizomycotina</taxon>
        <taxon>Sordariomycetes</taxon>
        <taxon>Hypocreomycetidae</taxon>
        <taxon>Hypocreales</taxon>
        <taxon>Bionectriaceae</taxon>
        <taxon>Clonostachys</taxon>
    </lineage>
</organism>
<feature type="active site" description="Charge relay system" evidence="5">
    <location>
        <position position="227"/>
    </location>
</feature>
<dbReference type="GO" id="GO:0004040">
    <property type="term" value="F:amidase activity"/>
    <property type="evidence" value="ECO:0007669"/>
    <property type="project" value="UniProtKB-EC"/>
</dbReference>
<sequence>MASQPPTSPTVNSWQTKAAEKRAACQEAIPKDWILPQSILETLPAKSDLPKTKVNLIDLDIPRRSGILTEREIEITESFSTSQLLEGLASGKFTSYEVTLAFSKRAAIVQQLVGCLTETFFKEALERAKYLDELRSKGKLLGPLHGLPISLKDTYQVEGTQATIGAVSFLNRTSQENSSMVEVLLELGAVLYVKTNVAQILLAVESDNNVFGRTLNPWNTMLTAGGSSGGEGALVAFRGTPLGVGTDLAGSIRIPSLCCGVYGLRATADRLPFGKQVMPSSAGIWPVKPTAGPLANDIDSLRIFMKTVIDAKPALYDGAVIDAPWRSLTKKPKLRLGAVKALQSQGHEIVTLDASECRVGEASQIMTQLVALDTTAASILEASGEPPVQCLSNFSDKVSKIGWDFLPDLSGKDRLDRYGTLEYIRAEIAEAWRKLWVKHNLDAVISPSAQHTAVEHDNFGWPAYSAFLNLLDYPACIIPFGKASKIDVEFVAEPGQGAPPYNPEAVAGAPSSIQVFTSRMRDEECLAAAEVIDDCFKQSVA</sequence>
<dbReference type="Pfam" id="PF01425">
    <property type="entry name" value="Amidase"/>
    <property type="match status" value="1"/>
</dbReference>
<dbReference type="Proteomes" id="UP000616885">
    <property type="component" value="Unassembled WGS sequence"/>
</dbReference>
<comment type="caution">
    <text evidence="7">The sequence shown here is derived from an EMBL/GenBank/DDBJ whole genome shotgun (WGS) entry which is preliminary data.</text>
</comment>
<accession>A0A8H7N2E8</accession>
<evidence type="ECO:0000313" key="7">
    <source>
        <dbReference type="EMBL" id="KAF9743426.1"/>
    </source>
</evidence>
<dbReference type="AlphaFoldDB" id="A0A8H7N2E8"/>
<evidence type="ECO:0000256" key="2">
    <source>
        <dbReference type="ARBA" id="ARBA00009199"/>
    </source>
</evidence>
<evidence type="ECO:0000256" key="3">
    <source>
        <dbReference type="ARBA" id="ARBA00012922"/>
    </source>
</evidence>
<comment type="catalytic activity">
    <reaction evidence="1">
        <text>a monocarboxylic acid amide + H2O = a monocarboxylate + NH4(+)</text>
        <dbReference type="Rhea" id="RHEA:12020"/>
        <dbReference type="ChEBI" id="CHEBI:15377"/>
        <dbReference type="ChEBI" id="CHEBI:28938"/>
        <dbReference type="ChEBI" id="CHEBI:35757"/>
        <dbReference type="ChEBI" id="CHEBI:83628"/>
        <dbReference type="EC" id="3.5.1.4"/>
    </reaction>
</comment>
<dbReference type="EMBL" id="JADCTT010000017">
    <property type="protein sequence ID" value="KAF9743426.1"/>
    <property type="molecule type" value="Genomic_DNA"/>
</dbReference>
<dbReference type="SUPFAM" id="SSF75304">
    <property type="entry name" value="Amidase signature (AS) enzymes"/>
    <property type="match status" value="1"/>
</dbReference>